<dbReference type="InParanoid" id="F4RE16"/>
<reference evidence="3" key="1">
    <citation type="journal article" date="2011" name="Proc. Natl. Acad. Sci. U.S.A.">
        <title>Obligate biotrophy features unraveled by the genomic analysis of rust fungi.</title>
        <authorList>
            <person name="Duplessis S."/>
            <person name="Cuomo C.A."/>
            <person name="Lin Y.-C."/>
            <person name="Aerts A."/>
            <person name="Tisserant E."/>
            <person name="Veneault-Fourrey C."/>
            <person name="Joly D.L."/>
            <person name="Hacquard S."/>
            <person name="Amselem J."/>
            <person name="Cantarel B.L."/>
            <person name="Chiu R."/>
            <person name="Coutinho P.M."/>
            <person name="Feau N."/>
            <person name="Field M."/>
            <person name="Frey P."/>
            <person name="Gelhaye E."/>
            <person name="Goldberg J."/>
            <person name="Grabherr M.G."/>
            <person name="Kodira C.D."/>
            <person name="Kohler A."/>
            <person name="Kuees U."/>
            <person name="Lindquist E.A."/>
            <person name="Lucas S.M."/>
            <person name="Mago R."/>
            <person name="Mauceli E."/>
            <person name="Morin E."/>
            <person name="Murat C."/>
            <person name="Pangilinan J.L."/>
            <person name="Park R."/>
            <person name="Pearson M."/>
            <person name="Quesneville H."/>
            <person name="Rouhier N."/>
            <person name="Sakthikumar S."/>
            <person name="Salamov A.A."/>
            <person name="Schmutz J."/>
            <person name="Selles B."/>
            <person name="Shapiro H."/>
            <person name="Tanguay P."/>
            <person name="Tuskan G.A."/>
            <person name="Henrissat B."/>
            <person name="Van de Peer Y."/>
            <person name="Rouze P."/>
            <person name="Ellis J.G."/>
            <person name="Dodds P.N."/>
            <person name="Schein J.E."/>
            <person name="Zhong S."/>
            <person name="Hamelin R.C."/>
            <person name="Grigoriev I.V."/>
            <person name="Szabo L.J."/>
            <person name="Martin F."/>
        </authorList>
    </citation>
    <scope>NUCLEOTIDE SEQUENCE [LARGE SCALE GENOMIC DNA]</scope>
    <source>
        <strain evidence="3">98AG31 / pathotype 3-4-7</strain>
    </source>
</reference>
<keyword evidence="3" id="KW-1185">Reference proteome</keyword>
<feature type="signal peptide" evidence="1">
    <location>
        <begin position="1"/>
        <end position="24"/>
    </location>
</feature>
<feature type="chain" id="PRO_5003315024" description="Secreted protein" evidence="1">
    <location>
        <begin position="25"/>
        <end position="169"/>
    </location>
</feature>
<protein>
    <recommendedName>
        <fullName evidence="4">Secreted protein</fullName>
    </recommendedName>
</protein>
<evidence type="ECO:0000313" key="3">
    <source>
        <dbReference type="Proteomes" id="UP000001072"/>
    </source>
</evidence>
<dbReference type="KEGG" id="mlr:MELLADRAFT_104236"/>
<accession>F4RE16</accession>
<dbReference type="Proteomes" id="UP000001072">
    <property type="component" value="Unassembled WGS sequence"/>
</dbReference>
<dbReference type="EMBL" id="GL883097">
    <property type="protein sequence ID" value="EGG09519.1"/>
    <property type="molecule type" value="Genomic_DNA"/>
</dbReference>
<dbReference type="GeneID" id="18922198"/>
<dbReference type="RefSeq" id="XP_007407246.1">
    <property type="nucleotide sequence ID" value="XM_007407184.1"/>
</dbReference>
<sequence>MLIQITLLPAFILALATSVISSSATEKPMEKSAIGISTRSQKPLARCPSISTEGETISIPTRQNDSRNTKLSYITNNKKSQEHHGIQNKPSKKLASLNPTFQINMINQKSELLKILYELNGENLKSDQRGIHQESFTLTRKPRDVTTHVLGVPVTIRGFSSKKLKLAIA</sequence>
<organism evidence="3">
    <name type="scientific">Melampsora larici-populina (strain 98AG31 / pathotype 3-4-7)</name>
    <name type="common">Poplar leaf rust fungus</name>
    <dbReference type="NCBI Taxonomy" id="747676"/>
    <lineage>
        <taxon>Eukaryota</taxon>
        <taxon>Fungi</taxon>
        <taxon>Dikarya</taxon>
        <taxon>Basidiomycota</taxon>
        <taxon>Pucciniomycotina</taxon>
        <taxon>Pucciniomycetes</taxon>
        <taxon>Pucciniales</taxon>
        <taxon>Melampsoraceae</taxon>
        <taxon>Melampsora</taxon>
    </lineage>
</organism>
<evidence type="ECO:0000256" key="1">
    <source>
        <dbReference type="SAM" id="SignalP"/>
    </source>
</evidence>
<dbReference type="OrthoDB" id="10410696at2759"/>
<evidence type="ECO:0008006" key="4">
    <source>
        <dbReference type="Google" id="ProtNLM"/>
    </source>
</evidence>
<name>F4RE16_MELLP</name>
<gene>
    <name evidence="2" type="ORF">MELLADRAFT_104236</name>
</gene>
<proteinExistence type="predicted"/>
<evidence type="ECO:0000313" key="2">
    <source>
        <dbReference type="EMBL" id="EGG09519.1"/>
    </source>
</evidence>
<keyword evidence="1" id="KW-0732">Signal</keyword>
<dbReference type="AlphaFoldDB" id="F4RE16"/>
<dbReference type="HOGENOM" id="CLU_1578857_0_0_1"/>
<dbReference type="VEuPathDB" id="FungiDB:MELLADRAFT_104236"/>